<sequence>MYADDTHLTFASNNMKDIEFYLNQDLANLQKLQNRAARVLTFSGYDASADPLIEILGWQKLESQRSFHKAVMVYKSLNGLAPEYMRS</sequence>
<name>A0ABN8SHQ5_9CNID</name>
<protein>
    <recommendedName>
        <fullName evidence="3">Reverse transcriptase</fullName>
    </recommendedName>
</protein>
<evidence type="ECO:0000313" key="1">
    <source>
        <dbReference type="EMBL" id="CAH3191195.1"/>
    </source>
</evidence>
<organism evidence="1 2">
    <name type="scientific">Porites evermanni</name>
    <dbReference type="NCBI Taxonomy" id="104178"/>
    <lineage>
        <taxon>Eukaryota</taxon>
        <taxon>Metazoa</taxon>
        <taxon>Cnidaria</taxon>
        <taxon>Anthozoa</taxon>
        <taxon>Hexacorallia</taxon>
        <taxon>Scleractinia</taxon>
        <taxon>Fungiina</taxon>
        <taxon>Poritidae</taxon>
        <taxon>Porites</taxon>
    </lineage>
</organism>
<comment type="caution">
    <text evidence="1">The sequence shown here is derived from an EMBL/GenBank/DDBJ whole genome shotgun (WGS) entry which is preliminary data.</text>
</comment>
<accession>A0ABN8SHQ5</accession>
<reference evidence="1 2" key="1">
    <citation type="submission" date="2022-05" db="EMBL/GenBank/DDBJ databases">
        <authorList>
            <consortium name="Genoscope - CEA"/>
            <person name="William W."/>
        </authorList>
    </citation>
    <scope>NUCLEOTIDE SEQUENCE [LARGE SCALE GENOMIC DNA]</scope>
</reference>
<proteinExistence type="predicted"/>
<gene>
    <name evidence="1" type="ORF">PEVE_00021408</name>
</gene>
<dbReference type="EMBL" id="CALNXI010002866">
    <property type="protein sequence ID" value="CAH3191195.1"/>
    <property type="molecule type" value="Genomic_DNA"/>
</dbReference>
<keyword evidence="2" id="KW-1185">Reference proteome</keyword>
<feature type="non-terminal residue" evidence="1">
    <location>
        <position position="87"/>
    </location>
</feature>
<dbReference type="Proteomes" id="UP001159427">
    <property type="component" value="Unassembled WGS sequence"/>
</dbReference>
<evidence type="ECO:0008006" key="3">
    <source>
        <dbReference type="Google" id="ProtNLM"/>
    </source>
</evidence>
<evidence type="ECO:0000313" key="2">
    <source>
        <dbReference type="Proteomes" id="UP001159427"/>
    </source>
</evidence>